<sequence length="419" mass="48214">MTKINLINLDKGVMLGLIKNKKFKSNLISIYFERNIKKEEATKISLLSNLLSIGSEKYPSMKDISIKLDDLYGMTMNVGVSKHGEKSLMYFKFLSIADKYVDSNVFEDSIDFIYDLIGNPLIVDNGLNPKKLDLEKENLKVEIESLINDKRSYANIQCVNNMCENENYSVNHLGYIEDLEYISSEEMYEFYLEFIKTSKIFIFIEGDFDSNRVEQICKDRFVFQRGNIVEIKREEYKKEIEKIKYIKEDMGNIQGKLVIGYRNNVAYEDYCRYYSLLVANSILGGGPHSKLFNNVREKESMCYYASTSLEKCKGILLINSGIEIDSYDRALELIRKEVDDLKTGNISEIEIDNAKSSIINALKSSYDSVSGESEFVFNQYISGTNLSLDEILGFIESVDKESIVDSVKKLEEDTVYFLK</sequence>
<name>A0ABY7JQG7_9FIRM</name>
<evidence type="ECO:0000313" key="2">
    <source>
        <dbReference type="EMBL" id="WAW15594.1"/>
    </source>
</evidence>
<dbReference type="Proteomes" id="UP001164187">
    <property type="component" value="Chromosome"/>
</dbReference>
<dbReference type="Gene3D" id="3.30.830.10">
    <property type="entry name" value="Metalloenzyme, LuxS/M16 peptidase-like"/>
    <property type="match status" value="2"/>
</dbReference>
<dbReference type="PANTHER" id="PTHR11851:SF186">
    <property type="entry name" value="INACTIVE METALLOPROTEASE YMFF-RELATED"/>
    <property type="match status" value="1"/>
</dbReference>
<proteinExistence type="predicted"/>
<protein>
    <submittedName>
        <fullName evidence="2">Pitrilysin family protein</fullName>
    </submittedName>
</protein>
<gene>
    <name evidence="2" type="ORF">O0R46_03880</name>
</gene>
<dbReference type="PANTHER" id="PTHR11851">
    <property type="entry name" value="METALLOPROTEASE"/>
    <property type="match status" value="1"/>
</dbReference>
<dbReference type="RefSeq" id="WP_269312269.1">
    <property type="nucleotide sequence ID" value="NZ_CP114052.1"/>
</dbReference>
<keyword evidence="3" id="KW-1185">Reference proteome</keyword>
<dbReference type="InterPro" id="IPR050361">
    <property type="entry name" value="MPP/UQCRC_Complex"/>
</dbReference>
<organism evidence="2 3">
    <name type="scientific">Peptostreptococcus equinus</name>
    <dbReference type="NCBI Taxonomy" id="3003601"/>
    <lineage>
        <taxon>Bacteria</taxon>
        <taxon>Bacillati</taxon>
        <taxon>Bacillota</taxon>
        <taxon>Clostridia</taxon>
        <taxon>Peptostreptococcales</taxon>
        <taxon>Peptostreptococcaceae</taxon>
        <taxon>Peptostreptococcus</taxon>
    </lineage>
</organism>
<reference evidence="2" key="1">
    <citation type="submission" date="2022-12" db="EMBL/GenBank/DDBJ databases">
        <title>Peptostreptococcus.</title>
        <authorList>
            <person name="Lee S.H."/>
        </authorList>
    </citation>
    <scope>NUCLEOTIDE SEQUENCE</scope>
    <source>
        <strain evidence="2">CBA3647</strain>
    </source>
</reference>
<dbReference type="EMBL" id="CP114052">
    <property type="protein sequence ID" value="WAW15594.1"/>
    <property type="molecule type" value="Genomic_DNA"/>
</dbReference>
<dbReference type="SUPFAM" id="SSF63411">
    <property type="entry name" value="LuxS/MPP-like metallohydrolase"/>
    <property type="match status" value="2"/>
</dbReference>
<dbReference type="Pfam" id="PF05193">
    <property type="entry name" value="Peptidase_M16_C"/>
    <property type="match status" value="1"/>
</dbReference>
<dbReference type="InterPro" id="IPR011249">
    <property type="entry name" value="Metalloenz_LuxS/M16"/>
</dbReference>
<feature type="domain" description="Peptidase M16 C-terminal" evidence="1">
    <location>
        <begin position="182"/>
        <end position="357"/>
    </location>
</feature>
<evidence type="ECO:0000259" key="1">
    <source>
        <dbReference type="Pfam" id="PF05193"/>
    </source>
</evidence>
<dbReference type="InterPro" id="IPR007863">
    <property type="entry name" value="Peptidase_M16_C"/>
</dbReference>
<accession>A0ABY7JQG7</accession>
<evidence type="ECO:0000313" key="3">
    <source>
        <dbReference type="Proteomes" id="UP001164187"/>
    </source>
</evidence>
<dbReference type="NCBIfam" id="NF047422">
    <property type="entry name" value="YfmF_fam"/>
    <property type="match status" value="1"/>
</dbReference>